<dbReference type="Proteomes" id="UP000245514">
    <property type="component" value="Unassembled WGS sequence"/>
</dbReference>
<proteinExistence type="predicted"/>
<keyword evidence="1" id="KW-0472">Membrane</keyword>
<organism evidence="2 3">
    <name type="scientific">Pseudoglutamicibacter cumminsii</name>
    <dbReference type="NCBI Taxonomy" id="156979"/>
    <lineage>
        <taxon>Bacteria</taxon>
        <taxon>Bacillati</taxon>
        <taxon>Actinomycetota</taxon>
        <taxon>Actinomycetes</taxon>
        <taxon>Micrococcales</taxon>
        <taxon>Micrococcaceae</taxon>
        <taxon>Pseudoglutamicibacter</taxon>
    </lineage>
</organism>
<evidence type="ECO:0000313" key="3">
    <source>
        <dbReference type="Proteomes" id="UP000245514"/>
    </source>
</evidence>
<keyword evidence="3" id="KW-1185">Reference proteome</keyword>
<keyword evidence="1" id="KW-0812">Transmembrane</keyword>
<dbReference type="EMBL" id="QFWG01000005">
    <property type="protein sequence ID" value="PWI27851.1"/>
    <property type="molecule type" value="Genomic_DNA"/>
</dbReference>
<evidence type="ECO:0000256" key="1">
    <source>
        <dbReference type="SAM" id="Phobius"/>
    </source>
</evidence>
<protein>
    <submittedName>
        <fullName evidence="2">Uncharacterized protein</fullName>
    </submittedName>
</protein>
<reference evidence="2 3" key="1">
    <citation type="submission" date="2018-05" db="EMBL/GenBank/DDBJ databases">
        <title>Draft Genome Sequence of Arthrobacter cumminsii IME1328, Isolated from a Patient Who Suffered from Foot Ulcers in China.</title>
        <authorList>
            <person name="Li M."/>
            <person name="Jiang Z."/>
            <person name="Sun Q."/>
            <person name="Tong Y."/>
        </authorList>
    </citation>
    <scope>NUCLEOTIDE SEQUENCE [LARGE SCALE GENOMIC DNA]</scope>
    <source>
        <strain evidence="2 3">IME1328</strain>
    </source>
</reference>
<comment type="caution">
    <text evidence="2">The sequence shown here is derived from an EMBL/GenBank/DDBJ whole genome shotgun (WGS) entry which is preliminary data.</text>
</comment>
<sequence length="187" mass="20518">MDTMSELPSSNKQASARARNVARPLGMASWMMAVLTLALIVAIIFAANSNQVVGWIVVIITGLWLLLVAGVFLTLRAGARAVGRRWDKTNANLAAKISNNASPDSTRPGVISEAEMNHEMKLDHSFKIVQVQHGVVMENLGKDDEQAKDMVNRALDTINITATNARDMIKQRRKDRHTSTVEGEIID</sequence>
<name>A0ABX5L6W4_9MICC</name>
<gene>
    <name evidence="2" type="ORF">CAY35_05240</name>
</gene>
<evidence type="ECO:0000313" key="2">
    <source>
        <dbReference type="EMBL" id="PWI27851.1"/>
    </source>
</evidence>
<feature type="transmembrane region" description="Helical" evidence="1">
    <location>
        <begin position="21"/>
        <end position="46"/>
    </location>
</feature>
<accession>A0ABX5L6W4</accession>
<feature type="transmembrane region" description="Helical" evidence="1">
    <location>
        <begin position="52"/>
        <end position="75"/>
    </location>
</feature>
<keyword evidence="1" id="KW-1133">Transmembrane helix</keyword>